<organism evidence="2 3">
    <name type="scientific">Puccinia striiformis f. sp. tritici PST-78</name>
    <dbReference type="NCBI Taxonomy" id="1165861"/>
    <lineage>
        <taxon>Eukaryota</taxon>
        <taxon>Fungi</taxon>
        <taxon>Dikarya</taxon>
        <taxon>Basidiomycota</taxon>
        <taxon>Pucciniomycotina</taxon>
        <taxon>Pucciniomycetes</taxon>
        <taxon>Pucciniales</taxon>
        <taxon>Pucciniaceae</taxon>
        <taxon>Puccinia</taxon>
    </lineage>
</organism>
<feature type="compositionally biased region" description="Polar residues" evidence="1">
    <location>
        <begin position="126"/>
        <end position="136"/>
    </location>
</feature>
<feature type="compositionally biased region" description="Polar residues" evidence="1">
    <location>
        <begin position="7"/>
        <end position="18"/>
    </location>
</feature>
<accession>A0A0L0VI97</accession>
<evidence type="ECO:0000313" key="3">
    <source>
        <dbReference type="Proteomes" id="UP000054564"/>
    </source>
</evidence>
<dbReference type="STRING" id="1165861.A0A0L0VI97"/>
<feature type="compositionally biased region" description="Basic and acidic residues" evidence="1">
    <location>
        <begin position="19"/>
        <end position="37"/>
    </location>
</feature>
<proteinExistence type="predicted"/>
<feature type="region of interest" description="Disordered" evidence="1">
    <location>
        <begin position="1"/>
        <end position="136"/>
    </location>
</feature>
<keyword evidence="3" id="KW-1185">Reference proteome</keyword>
<evidence type="ECO:0000313" key="2">
    <source>
        <dbReference type="EMBL" id="KNE98995.1"/>
    </source>
</evidence>
<comment type="caution">
    <text evidence="2">The sequence shown here is derived from an EMBL/GenBank/DDBJ whole genome shotgun (WGS) entry which is preliminary data.</text>
</comment>
<dbReference type="EMBL" id="AJIL01000050">
    <property type="protein sequence ID" value="KNE98995.1"/>
    <property type="molecule type" value="Genomic_DNA"/>
</dbReference>
<feature type="compositionally biased region" description="Polar residues" evidence="1">
    <location>
        <begin position="51"/>
        <end position="62"/>
    </location>
</feature>
<sequence>MPLSSGGRWNTQPVQITEDSVKPEEEIQLHIEADRQSKASSSQFSREDSPIRSQTTSHQLTNDDWPVTPPSPDCFPSPDLMSRLASPHSIDSGNSIKFSSLSHPPQYTTPRSPHLPSIPPPVGPSTAGSPFRTTQF</sequence>
<evidence type="ECO:0000256" key="1">
    <source>
        <dbReference type="SAM" id="MobiDB-lite"/>
    </source>
</evidence>
<dbReference type="Proteomes" id="UP000054564">
    <property type="component" value="Unassembled WGS sequence"/>
</dbReference>
<reference evidence="3" key="1">
    <citation type="submission" date="2014-03" db="EMBL/GenBank/DDBJ databases">
        <title>The Genome Sequence of Puccinia striiformis f. sp. tritici PST-78.</title>
        <authorList>
            <consortium name="The Broad Institute Genome Sequencing Platform"/>
            <person name="Cuomo C."/>
            <person name="Hulbert S."/>
            <person name="Chen X."/>
            <person name="Walker B."/>
            <person name="Young S.K."/>
            <person name="Zeng Q."/>
            <person name="Gargeya S."/>
            <person name="Fitzgerald M."/>
            <person name="Haas B."/>
            <person name="Abouelleil A."/>
            <person name="Alvarado L."/>
            <person name="Arachchi H.M."/>
            <person name="Berlin A.M."/>
            <person name="Chapman S.B."/>
            <person name="Goldberg J."/>
            <person name="Griggs A."/>
            <person name="Gujja S."/>
            <person name="Hansen M."/>
            <person name="Howarth C."/>
            <person name="Imamovic A."/>
            <person name="Larimer J."/>
            <person name="McCowan C."/>
            <person name="Montmayeur A."/>
            <person name="Murphy C."/>
            <person name="Neiman D."/>
            <person name="Pearson M."/>
            <person name="Priest M."/>
            <person name="Roberts A."/>
            <person name="Saif S."/>
            <person name="Shea T."/>
            <person name="Sisk P."/>
            <person name="Sykes S."/>
            <person name="Wortman J."/>
            <person name="Nusbaum C."/>
            <person name="Birren B."/>
        </authorList>
    </citation>
    <scope>NUCLEOTIDE SEQUENCE [LARGE SCALE GENOMIC DNA]</scope>
    <source>
        <strain evidence="3">race PST-78</strain>
    </source>
</reference>
<protein>
    <submittedName>
        <fullName evidence="2">Uncharacterized protein</fullName>
    </submittedName>
</protein>
<name>A0A0L0VI97_9BASI</name>
<gene>
    <name evidence="2" type="ORF">PSTG_07646</name>
</gene>
<dbReference type="AlphaFoldDB" id="A0A0L0VI97"/>
<feature type="compositionally biased region" description="Polar residues" evidence="1">
    <location>
        <begin position="89"/>
        <end position="109"/>
    </location>
</feature>